<dbReference type="EMBL" id="JACTNZ010000007">
    <property type="protein sequence ID" value="KAG5538376.1"/>
    <property type="molecule type" value="Genomic_DNA"/>
</dbReference>
<dbReference type="Proteomes" id="UP000823749">
    <property type="component" value="Chromosome 7"/>
</dbReference>
<dbReference type="AlphaFoldDB" id="A0AAV6JB91"/>
<name>A0AAV6JB91_9ERIC</name>
<evidence type="ECO:0000313" key="2">
    <source>
        <dbReference type="EMBL" id="KAG5538376.1"/>
    </source>
</evidence>
<sequence>MNNNRPLRSDHPLAHHQPPPRSRSAKPPRLKTPTTTGLLARRQATDPSSPSSSAATTETSPNPTSTTSFPSLLFDWVRLHCLIKRKCRRLEDGFPTC</sequence>
<comment type="caution">
    <text evidence="2">The sequence shown here is derived from an EMBL/GenBank/DDBJ whole genome shotgun (WGS) entry which is preliminary data.</text>
</comment>
<protein>
    <submittedName>
        <fullName evidence="2">Uncharacterized protein</fullName>
    </submittedName>
</protein>
<gene>
    <name evidence="2" type="ORF">RHGRI_019077</name>
</gene>
<feature type="region of interest" description="Disordered" evidence="1">
    <location>
        <begin position="1"/>
        <end position="69"/>
    </location>
</feature>
<organism evidence="2 3">
    <name type="scientific">Rhododendron griersonianum</name>
    <dbReference type="NCBI Taxonomy" id="479676"/>
    <lineage>
        <taxon>Eukaryota</taxon>
        <taxon>Viridiplantae</taxon>
        <taxon>Streptophyta</taxon>
        <taxon>Embryophyta</taxon>
        <taxon>Tracheophyta</taxon>
        <taxon>Spermatophyta</taxon>
        <taxon>Magnoliopsida</taxon>
        <taxon>eudicotyledons</taxon>
        <taxon>Gunneridae</taxon>
        <taxon>Pentapetalae</taxon>
        <taxon>asterids</taxon>
        <taxon>Ericales</taxon>
        <taxon>Ericaceae</taxon>
        <taxon>Ericoideae</taxon>
        <taxon>Rhodoreae</taxon>
        <taxon>Rhododendron</taxon>
    </lineage>
</organism>
<proteinExistence type="predicted"/>
<accession>A0AAV6JB91</accession>
<evidence type="ECO:0000313" key="3">
    <source>
        <dbReference type="Proteomes" id="UP000823749"/>
    </source>
</evidence>
<keyword evidence="3" id="KW-1185">Reference proteome</keyword>
<feature type="compositionally biased region" description="Low complexity" evidence="1">
    <location>
        <begin position="45"/>
        <end position="69"/>
    </location>
</feature>
<evidence type="ECO:0000256" key="1">
    <source>
        <dbReference type="SAM" id="MobiDB-lite"/>
    </source>
</evidence>
<reference evidence="2" key="1">
    <citation type="submission" date="2020-08" db="EMBL/GenBank/DDBJ databases">
        <title>Plant Genome Project.</title>
        <authorList>
            <person name="Zhang R.-G."/>
        </authorList>
    </citation>
    <scope>NUCLEOTIDE SEQUENCE</scope>
    <source>
        <strain evidence="2">WSP0</strain>
        <tissue evidence="2">Leaf</tissue>
    </source>
</reference>